<dbReference type="InParanoid" id="A0A409W821"/>
<evidence type="ECO:0000313" key="2">
    <source>
        <dbReference type="EMBL" id="PPQ74658.1"/>
    </source>
</evidence>
<dbReference type="AlphaFoldDB" id="A0A409W821"/>
<dbReference type="EMBL" id="NHYE01005324">
    <property type="protein sequence ID" value="PPQ74658.1"/>
    <property type="molecule type" value="Genomic_DNA"/>
</dbReference>
<protein>
    <recommendedName>
        <fullName evidence="1">F-box domain-containing protein</fullName>
    </recommendedName>
</protein>
<keyword evidence="3" id="KW-1185">Reference proteome</keyword>
<dbReference type="Proteomes" id="UP000284706">
    <property type="component" value="Unassembled WGS sequence"/>
</dbReference>
<comment type="caution">
    <text evidence="2">The sequence shown here is derived from an EMBL/GenBank/DDBJ whole genome shotgun (WGS) entry which is preliminary data.</text>
</comment>
<feature type="non-terminal residue" evidence="2">
    <location>
        <position position="223"/>
    </location>
</feature>
<evidence type="ECO:0000259" key="1">
    <source>
        <dbReference type="Pfam" id="PF12937"/>
    </source>
</evidence>
<dbReference type="Pfam" id="PF12937">
    <property type="entry name" value="F-box-like"/>
    <property type="match status" value="1"/>
</dbReference>
<reference evidence="2 3" key="1">
    <citation type="journal article" date="2018" name="Evol. Lett.">
        <title>Horizontal gene cluster transfer increased hallucinogenic mushroom diversity.</title>
        <authorList>
            <person name="Reynolds H.T."/>
            <person name="Vijayakumar V."/>
            <person name="Gluck-Thaler E."/>
            <person name="Korotkin H.B."/>
            <person name="Matheny P.B."/>
            <person name="Slot J.C."/>
        </authorList>
    </citation>
    <scope>NUCLEOTIDE SEQUENCE [LARGE SCALE GENOMIC DNA]</scope>
    <source>
        <strain evidence="2 3">SRW20</strain>
    </source>
</reference>
<evidence type="ECO:0000313" key="3">
    <source>
        <dbReference type="Proteomes" id="UP000284706"/>
    </source>
</evidence>
<organism evidence="2 3">
    <name type="scientific">Gymnopilus dilepis</name>
    <dbReference type="NCBI Taxonomy" id="231916"/>
    <lineage>
        <taxon>Eukaryota</taxon>
        <taxon>Fungi</taxon>
        <taxon>Dikarya</taxon>
        <taxon>Basidiomycota</taxon>
        <taxon>Agaricomycotina</taxon>
        <taxon>Agaricomycetes</taxon>
        <taxon>Agaricomycetidae</taxon>
        <taxon>Agaricales</taxon>
        <taxon>Agaricineae</taxon>
        <taxon>Hymenogastraceae</taxon>
        <taxon>Gymnopilus</taxon>
    </lineage>
</organism>
<proteinExistence type="predicted"/>
<accession>A0A409W821</accession>
<sequence>MPFNFTKKQRSARPPISILPTDILYRIFGLSAKVDPHADKDSPALIALRNVSHVCARWRSLLLAAPSLWSQALNLTYMKRSLSLEYREEIVRRAGEAEMAVFIYEVGLEDGPFVFEFLTNHWHNIRSLYLYNSKYNSPEHDQMWLEVAQRPSNQLRNLWIYASSRTTFTFLHSVALSRFPGLEFLDICEKNLDMKDEDIRVENPDFPSASLAGLKEIVFFSTY</sequence>
<dbReference type="OrthoDB" id="3156934at2759"/>
<dbReference type="Gene3D" id="1.20.1280.50">
    <property type="match status" value="1"/>
</dbReference>
<gene>
    <name evidence="2" type="ORF">CVT26_005529</name>
</gene>
<name>A0A409W821_9AGAR</name>
<dbReference type="InterPro" id="IPR001810">
    <property type="entry name" value="F-box_dom"/>
</dbReference>
<feature type="domain" description="F-box" evidence="1">
    <location>
        <begin position="16"/>
        <end position="71"/>
    </location>
</feature>